<dbReference type="EMBL" id="CAEX01002085">
    <property type="protein sequence ID" value="CCD18870.1"/>
    <property type="molecule type" value="Genomic_DNA"/>
</dbReference>
<proteinExistence type="predicted"/>
<sequence>MSPHGGLETRRTSSSMHSQARRPTASEADTMEVDGVGELGDDCPLKSDTTYEGFVDHVHGDGTLTDGDAEEEERFRLTQHLTRRQHIVEEAPLTAALMSIELEREKWQKRLQLEVELNLLVRDYDANVVLNEGLPEQEVDCAAELASSTGAPSTTLSEVRDLGPTPREKRGPTHERVSARTTASRHDGKVESHRSRAGRGAALSATQKPTDRVFVPTLAEIADEDKPLCDFSASSNALPVASNGNSLGSFSPRSVVGPSPFRSRNATSRKTRQSAFQTEDDSYTSDSQASVRRMSWSKVPCDSRSLPSGVGSSVSSDCKGMPSSSKVASLSLAHGTLGTEKVCQFDDGSCTRAERYPTTETSSGEAPVVDYSNFESTFHAYSGEGAQLSSEQQDEVDVQVSAELVDEREALASKKRKKERRRGDRLPTVDENNGAVTVASTTHRFSSAKVAGGVAMASEGRRVRNSKKGRRNFAGNKQLSGAIGGFASDVWTLQKEYDAFRVEMNDMFRILANCVGVLVNCAERTNDNAGEDIGALASVLARDVVQSVVGERVRERLSEQGVLPERYAGPSCELTDQQWAHNQLVGEIEEKTREQVEVIMKAAGMVFTEGECGGTSIASPLPLEGKVLPRERFPLRAVLQGAVNHGENDNVTRVHTLEANCVENTVPDLSVDRNAMEDGLHEGAACQFGGQDNIDGGGGVESRKESRCSSTFRRRSEKSIPRSDRSELQIAGQCITYSKRASLANNRDVHARMGEGCNPLYRLADDDGTGDANLPWSPRYEELQVAGQCMGYPKPPSRVCHEVFVPKQKEWKSPQRSQPSTRHELIDPSETSPPERVEAILAYKPVAALHNSDNTLHKELAENCGAYRPPLPLERLSVNNMLGLHRDREMERAETHVVDVQRLGWRWSDWYSTHQARKSEPRDSQRHPQPVSPAERPRKVPDARPPYGSILEYVRSLQPARGCKSGKKPDLAVCGGGFGLETVISKAKTIVHEHMHEARQHLRGRRFESVFQNEILPLAKAVKRMREGAAPSMPTAESIRQCRVDDELRRKKMARFLMRVVVTNIRANRFVSSRYTGSAFTAFVVVLWRRWRETWRKKYQGMRRERREGLQRVLNILLADILVGPRRSRADSHSPRDAPCSLWHPSSSHFRDAQLPR</sequence>
<feature type="region of interest" description="Disordered" evidence="1">
    <location>
        <begin position="1"/>
        <end position="43"/>
    </location>
</feature>
<feature type="region of interest" description="Disordered" evidence="1">
    <location>
        <begin position="691"/>
        <end position="725"/>
    </location>
</feature>
<keyword evidence="3" id="KW-1185">Reference proteome</keyword>
<dbReference type="AlphaFoldDB" id="F9WMV5"/>
<protein>
    <submittedName>
        <fullName evidence="2">Uncharacterized protein</fullName>
    </submittedName>
</protein>
<feature type="compositionally biased region" description="Polar residues" evidence="1">
    <location>
        <begin position="146"/>
        <end position="157"/>
    </location>
</feature>
<organism evidence="2 3">
    <name type="scientific">Trypanosoma vivax (strain Y486)</name>
    <dbReference type="NCBI Taxonomy" id="1055687"/>
    <lineage>
        <taxon>Eukaryota</taxon>
        <taxon>Discoba</taxon>
        <taxon>Euglenozoa</taxon>
        <taxon>Kinetoplastea</taxon>
        <taxon>Metakinetoplastina</taxon>
        <taxon>Trypanosomatida</taxon>
        <taxon>Trypanosomatidae</taxon>
        <taxon>Trypanosoma</taxon>
        <taxon>Duttonella</taxon>
    </lineage>
</organism>
<evidence type="ECO:0000313" key="2">
    <source>
        <dbReference type="EMBL" id="CCD18870.1"/>
    </source>
</evidence>
<feature type="region of interest" description="Disordered" evidence="1">
    <location>
        <begin position="915"/>
        <end position="945"/>
    </location>
</feature>
<feature type="region of interest" description="Disordered" evidence="1">
    <location>
        <begin position="411"/>
        <end position="430"/>
    </location>
</feature>
<gene>
    <name evidence="2" type="ORF">TvY486_0015740</name>
</gene>
<evidence type="ECO:0000313" key="3">
    <source>
        <dbReference type="Proteomes" id="UP000009027"/>
    </source>
</evidence>
<feature type="region of interest" description="Disordered" evidence="1">
    <location>
        <begin position="1127"/>
        <end position="1157"/>
    </location>
</feature>
<evidence type="ECO:0000256" key="1">
    <source>
        <dbReference type="SAM" id="MobiDB-lite"/>
    </source>
</evidence>
<feature type="region of interest" description="Disordered" evidence="1">
    <location>
        <begin position="146"/>
        <end position="208"/>
    </location>
</feature>
<feature type="compositionally biased region" description="Basic and acidic residues" evidence="1">
    <location>
        <begin position="158"/>
        <end position="194"/>
    </location>
</feature>
<dbReference type="Proteomes" id="UP000009027">
    <property type="component" value="Unassembled WGS sequence"/>
</dbReference>
<feature type="compositionally biased region" description="Polar residues" evidence="1">
    <location>
        <begin position="243"/>
        <end position="252"/>
    </location>
</feature>
<dbReference type="VEuPathDB" id="TriTrypDB:TvY486_0015740"/>
<reference evidence="2 3" key="1">
    <citation type="journal article" date="2012" name="Proc. Natl. Acad. Sci. U.S.A.">
        <title>Antigenic diversity is generated by distinct evolutionary mechanisms in African trypanosome species.</title>
        <authorList>
            <person name="Jackson A.P."/>
            <person name="Berry A."/>
            <person name="Aslett M."/>
            <person name="Allison H.C."/>
            <person name="Burton P."/>
            <person name="Vavrova-Anderson J."/>
            <person name="Brown R."/>
            <person name="Browne H."/>
            <person name="Corton N."/>
            <person name="Hauser H."/>
            <person name="Gamble J."/>
            <person name="Gilderthorp R."/>
            <person name="Marcello L."/>
            <person name="McQuillan J."/>
            <person name="Otto T.D."/>
            <person name="Quail M.A."/>
            <person name="Sanders M.J."/>
            <person name="van Tonder A."/>
            <person name="Ginger M.L."/>
            <person name="Field M.C."/>
            <person name="Barry J.D."/>
            <person name="Hertz-Fowler C."/>
            <person name="Berriman M."/>
        </authorList>
    </citation>
    <scope>NUCLEOTIDE SEQUENCE</scope>
    <source>
        <strain evidence="2 3">Y486</strain>
    </source>
</reference>
<feature type="compositionally biased region" description="Basic and acidic residues" evidence="1">
    <location>
        <begin position="917"/>
        <end position="926"/>
    </location>
</feature>
<feature type="region of interest" description="Disordered" evidence="1">
    <location>
        <begin position="243"/>
        <end position="289"/>
    </location>
</feature>
<accession>F9WMV5</accession>
<feature type="region of interest" description="Disordered" evidence="1">
    <location>
        <begin position="809"/>
        <end position="833"/>
    </location>
</feature>
<name>F9WMV5_TRYVY</name>